<gene>
    <name evidence="1" type="ORF">HG535_0B07020</name>
    <name evidence="2" type="ORF">HG535_0G05650</name>
</gene>
<dbReference type="EMBL" id="CP058610">
    <property type="protein sequence ID" value="QLG74682.1"/>
    <property type="molecule type" value="Genomic_DNA"/>
</dbReference>
<name>A0A7H9AZJ7_ZYGMR</name>
<dbReference type="Proteomes" id="UP000509704">
    <property type="component" value="Chromosome 7"/>
</dbReference>
<organism evidence="1 3">
    <name type="scientific">Zygotorulaspora mrakii</name>
    <name type="common">Zygosaccharomyces mrakii</name>
    <dbReference type="NCBI Taxonomy" id="42260"/>
    <lineage>
        <taxon>Eukaryota</taxon>
        <taxon>Fungi</taxon>
        <taxon>Dikarya</taxon>
        <taxon>Ascomycota</taxon>
        <taxon>Saccharomycotina</taxon>
        <taxon>Saccharomycetes</taxon>
        <taxon>Saccharomycetales</taxon>
        <taxon>Saccharomycetaceae</taxon>
        <taxon>Zygotorulaspora</taxon>
    </lineage>
</organism>
<evidence type="ECO:0000313" key="3">
    <source>
        <dbReference type="Proteomes" id="UP000509704"/>
    </source>
</evidence>
<dbReference type="RefSeq" id="XP_037143384.1">
    <property type="nucleotide sequence ID" value="XM_037287489.1"/>
</dbReference>
<dbReference type="AlphaFoldDB" id="A0A7H9AZJ7"/>
<proteinExistence type="predicted"/>
<accession>A0A7H9AZJ7</accession>
<evidence type="ECO:0000313" key="2">
    <source>
        <dbReference type="EMBL" id="QLG74682.1"/>
    </source>
</evidence>
<sequence length="190" mass="21451">MGAYSYMRHQLVPEDTFNKSVLLSGLVFGVVLDSLGLSGRTSNSTSLCLFSAASFILRGAQNSMGWPENIRKEATDNDAFIRSWIPPHQNRFRGDHVICNPSIQLFCVLSNPVNFDQLCVWQMIHFSSILANSLRHILSLFTSGCLGKNERRHCQFIYCRNVDKGVQITDNLKLPNPLNSFFAHIVDFHS</sequence>
<reference evidence="1 3" key="1">
    <citation type="submission" date="2020-07" db="EMBL/GenBank/DDBJ databases">
        <title>The yeast mating-type switching endonuclease HO is a domesticated member of an unorthodox homing genetic element family.</title>
        <authorList>
            <person name="Coughlan A.Y."/>
            <person name="Lombardi L."/>
            <person name="Braun-Galleani S."/>
            <person name="Martos A.R."/>
            <person name="Galeote V."/>
            <person name="Bigey F."/>
            <person name="Dequin S."/>
            <person name="Byrne K.P."/>
            <person name="Wolfe K.H."/>
        </authorList>
    </citation>
    <scope>NUCLEOTIDE SEQUENCE [LARGE SCALE GENOMIC DNA]</scope>
    <source>
        <strain evidence="1 3">NRRL Y-6702</strain>
    </source>
</reference>
<dbReference type="GeneID" id="59235318"/>
<dbReference type="Proteomes" id="UP000509704">
    <property type="component" value="Chromosome 2"/>
</dbReference>
<protein>
    <submittedName>
        <fullName evidence="1">Uncharacterized protein</fullName>
    </submittedName>
</protein>
<evidence type="ECO:0000313" key="1">
    <source>
        <dbReference type="EMBL" id="QLG71656.1"/>
    </source>
</evidence>
<dbReference type="EMBL" id="CP058605">
    <property type="protein sequence ID" value="QLG71656.1"/>
    <property type="molecule type" value="Genomic_DNA"/>
</dbReference>
<dbReference type="KEGG" id="zmk:HG535_0B07020"/>
<keyword evidence="3" id="KW-1185">Reference proteome</keyword>